<gene>
    <name evidence="3" type="ORF">WJX72_012224</name>
</gene>
<dbReference type="InterPro" id="IPR052095">
    <property type="entry name" value="UNC-13_domain"/>
</dbReference>
<dbReference type="Proteomes" id="UP001489004">
    <property type="component" value="Unassembled WGS sequence"/>
</dbReference>
<feature type="region of interest" description="Disordered" evidence="2">
    <location>
        <begin position="95"/>
        <end position="117"/>
    </location>
</feature>
<evidence type="ECO:0000313" key="4">
    <source>
        <dbReference type="Proteomes" id="UP001489004"/>
    </source>
</evidence>
<protein>
    <submittedName>
        <fullName evidence="3">Uncharacterized protein</fullName>
    </submittedName>
</protein>
<keyword evidence="1" id="KW-0268">Exocytosis</keyword>
<dbReference type="PANTHER" id="PTHR45999:SF4">
    <property type="entry name" value="UNC-13-4A, ISOFORM B"/>
    <property type="match status" value="1"/>
</dbReference>
<comment type="caution">
    <text evidence="3">The sequence shown here is derived from an EMBL/GenBank/DDBJ whole genome shotgun (WGS) entry which is preliminary data.</text>
</comment>
<accession>A0AAW1PUF9</accession>
<dbReference type="Gene3D" id="1.10.357.50">
    <property type="match status" value="1"/>
</dbReference>
<dbReference type="AlphaFoldDB" id="A0AAW1PUF9"/>
<dbReference type="GO" id="GO:0099503">
    <property type="term" value="C:secretory vesicle"/>
    <property type="evidence" value="ECO:0007669"/>
    <property type="project" value="TreeGrafter"/>
</dbReference>
<evidence type="ECO:0000256" key="2">
    <source>
        <dbReference type="SAM" id="MobiDB-lite"/>
    </source>
</evidence>
<name>A0AAW1PUF9_9CHLO</name>
<dbReference type="PANTHER" id="PTHR45999">
    <property type="entry name" value="UNC-13-4A, ISOFORM B"/>
    <property type="match status" value="1"/>
</dbReference>
<sequence>MSQDSKRASALALRVVIEEEKAMGPMLDNFSPLSRYKISKVPVAERRFAFEAACRCVEDAQQGHNSYSCHAAYFQADRYKVLRKALSMRDERVLEPAAPAVSSSSEESGSGTALTADSAATTTDADLQLADTASSQLDTKRRVPWWKSIKALRRPSATAATSEALAAQPASYAMCTPQKACPADSDTAADHTPEERTYNFMTVSVERAFDALLMAAPTKGEVEHWVWLLRAFSDRCSIDNLPARLAYLAKVVHLVAAEEAWMRLLVAELAPVLDQLRTEDLLRSTQQALHAVADRGMQVGEQALCSYRTNAALPEGNAAVLAQAVKLLGLLSSCGVSDCSDQAALFEEHLSSAASARYKVLVAKLRQPAGPDATQTDVTAREMSGLTAVCRQLAQDMLDDEQHYQPAFPPACRITLPAISCRVYCHRLKPDLERLLALQPPVNEAFFELFHAVHQIELKALKWCAGALGKTRAFADEQGAPLFLPAIKGWMKGVEAKMLQWGTRLLAQEMWEAQGTGVKCSRSLVDFYGALLSVVEEHCQVAASHHAYALLLERALCKVVQGHVASLEQICQSELPKDPSRFPPLRALGLPRTNSSDARLRTSPRLCLLLNDMREIRSKQADLAAAVRGSLPDGWWGAQSGWKTQLGDRFKLSQVEIERRYAAVLHRVVKRVTTSLAASLATLMAEPANTDDASAAASLAARLDPIIAHLQAHLDHVKPCLDYRVYRRIARELWNATAGHLHDILLTDQESRENSQYNSLDAIAPRIKLADATLKQLTAFFTYSTSAGLKQSDEPEKVKKLRKMLDLFMREDMSESMESLSSV</sequence>
<keyword evidence="4" id="KW-1185">Reference proteome</keyword>
<evidence type="ECO:0000313" key="3">
    <source>
        <dbReference type="EMBL" id="KAK9817286.1"/>
    </source>
</evidence>
<proteinExistence type="predicted"/>
<organism evidence="3 4">
    <name type="scientific">[Myrmecia] bisecta</name>
    <dbReference type="NCBI Taxonomy" id="41462"/>
    <lineage>
        <taxon>Eukaryota</taxon>
        <taxon>Viridiplantae</taxon>
        <taxon>Chlorophyta</taxon>
        <taxon>core chlorophytes</taxon>
        <taxon>Trebouxiophyceae</taxon>
        <taxon>Trebouxiales</taxon>
        <taxon>Trebouxiaceae</taxon>
        <taxon>Myrmecia</taxon>
    </lineage>
</organism>
<dbReference type="GO" id="GO:0006887">
    <property type="term" value="P:exocytosis"/>
    <property type="evidence" value="ECO:0007669"/>
    <property type="project" value="UniProtKB-KW"/>
</dbReference>
<dbReference type="EMBL" id="JALJOR010000005">
    <property type="protein sequence ID" value="KAK9817286.1"/>
    <property type="molecule type" value="Genomic_DNA"/>
</dbReference>
<evidence type="ECO:0000256" key="1">
    <source>
        <dbReference type="ARBA" id="ARBA00022483"/>
    </source>
</evidence>
<reference evidence="3 4" key="1">
    <citation type="journal article" date="2024" name="Nat. Commun.">
        <title>Phylogenomics reveals the evolutionary origins of lichenization in chlorophyte algae.</title>
        <authorList>
            <person name="Puginier C."/>
            <person name="Libourel C."/>
            <person name="Otte J."/>
            <person name="Skaloud P."/>
            <person name="Haon M."/>
            <person name="Grisel S."/>
            <person name="Petersen M."/>
            <person name="Berrin J.G."/>
            <person name="Delaux P.M."/>
            <person name="Dal Grande F."/>
            <person name="Keller J."/>
        </authorList>
    </citation>
    <scope>NUCLEOTIDE SEQUENCE [LARGE SCALE GENOMIC DNA]</scope>
    <source>
        <strain evidence="3 4">SAG 2043</strain>
    </source>
</reference>